<dbReference type="GO" id="GO:0005829">
    <property type="term" value="C:cytosol"/>
    <property type="evidence" value="ECO:0007669"/>
    <property type="project" value="TreeGrafter"/>
</dbReference>
<evidence type="ECO:0000313" key="3">
    <source>
        <dbReference type="Proteomes" id="UP000249046"/>
    </source>
</evidence>
<comment type="subcellular location">
    <subcellularLocation>
        <location evidence="1">Cytoplasm</location>
    </subcellularLocation>
</comment>
<keyword evidence="1" id="KW-0831">Ubiquinone biosynthesis</keyword>
<dbReference type="AlphaFoldDB" id="A0A2W5JZ97"/>
<comment type="pathway">
    <text evidence="1">Cofactor biosynthesis; ubiquinone biosynthesis.</text>
</comment>
<sequence>MTVIRSIDELASRLADLVPPGLREAREDLTSNFRAVLAGGLRQLDLVTREEFDVQRCVLLRTREKLEALERQVATLEAALLSPGQTARH</sequence>
<comment type="similarity">
    <text evidence="1">Belongs to the UbiK family.</text>
</comment>
<evidence type="ECO:0000313" key="2">
    <source>
        <dbReference type="EMBL" id="PZQ10166.1"/>
    </source>
</evidence>
<organism evidence="2 3">
    <name type="scientific">Rhodanobacter denitrificans</name>
    <dbReference type="NCBI Taxonomy" id="666685"/>
    <lineage>
        <taxon>Bacteria</taxon>
        <taxon>Pseudomonadati</taxon>
        <taxon>Pseudomonadota</taxon>
        <taxon>Gammaproteobacteria</taxon>
        <taxon>Lysobacterales</taxon>
        <taxon>Rhodanobacteraceae</taxon>
        <taxon>Rhodanobacter</taxon>
    </lineage>
</organism>
<dbReference type="NCBIfam" id="NF047835">
    <property type="entry name" value="UbiqAccUbiK"/>
    <property type="match status" value="1"/>
</dbReference>
<dbReference type="EMBL" id="QFPO01000022">
    <property type="protein sequence ID" value="PZQ10166.1"/>
    <property type="molecule type" value="Genomic_DNA"/>
</dbReference>
<dbReference type="UniPathway" id="UPA00232"/>
<name>A0A2W5JZ97_9GAMM</name>
<accession>A0A2W5JZ97</accession>
<proteinExistence type="inferred from homology"/>
<dbReference type="PANTHER" id="PTHR38040">
    <property type="entry name" value="UBIQUINONE BIOSYNTHESIS ACCESSORY FACTOR UBIK"/>
    <property type="match status" value="1"/>
</dbReference>
<dbReference type="Pfam" id="PF04380">
    <property type="entry name" value="BMFP"/>
    <property type="match status" value="1"/>
</dbReference>
<dbReference type="PANTHER" id="PTHR38040:SF1">
    <property type="entry name" value="UBIQUINONE BIOSYNTHESIS ACCESSORY FACTOR UBIK"/>
    <property type="match status" value="1"/>
</dbReference>
<evidence type="ECO:0000256" key="1">
    <source>
        <dbReference type="HAMAP-Rule" id="MF_02216"/>
    </source>
</evidence>
<comment type="caution">
    <text evidence="2">The sequence shown here is derived from an EMBL/GenBank/DDBJ whole genome shotgun (WGS) entry which is preliminary data.</text>
</comment>
<dbReference type="HAMAP" id="MF_02216">
    <property type="entry name" value="UbiK"/>
    <property type="match status" value="1"/>
</dbReference>
<comment type="function">
    <text evidence="1">Required for efficient ubiquinone (coenzyme Q) biosynthesis. UbiK is probably an accessory factor of Ubi enzymes and facilitates ubiquinone biosynthesis by acting as an assembly factor, a targeting factor, or both.</text>
</comment>
<protein>
    <recommendedName>
        <fullName evidence="1">Ubiquinone biosynthesis accessory factor UbiK</fullName>
    </recommendedName>
</protein>
<dbReference type="GO" id="GO:0006744">
    <property type="term" value="P:ubiquinone biosynthetic process"/>
    <property type="evidence" value="ECO:0007669"/>
    <property type="project" value="UniProtKB-UniRule"/>
</dbReference>
<dbReference type="InterPro" id="IPR007475">
    <property type="entry name" value="UbiK"/>
</dbReference>
<keyword evidence="1" id="KW-0963">Cytoplasm</keyword>
<dbReference type="Proteomes" id="UP000249046">
    <property type="component" value="Unassembled WGS sequence"/>
</dbReference>
<gene>
    <name evidence="1" type="primary">ubiK</name>
    <name evidence="2" type="ORF">DI564_16470</name>
</gene>
<reference evidence="2 3" key="1">
    <citation type="submission" date="2017-08" db="EMBL/GenBank/DDBJ databases">
        <title>Infants hospitalized years apart are colonized by the same room-sourced microbial strains.</title>
        <authorList>
            <person name="Brooks B."/>
            <person name="Olm M.R."/>
            <person name="Firek B.A."/>
            <person name="Baker R."/>
            <person name="Thomas B.C."/>
            <person name="Morowitz M.J."/>
            <person name="Banfield J.F."/>
        </authorList>
    </citation>
    <scope>NUCLEOTIDE SEQUENCE [LARGE SCALE GENOMIC DNA]</scope>
    <source>
        <strain evidence="2">S2_005_003_R2_42</strain>
    </source>
</reference>